<proteinExistence type="predicted"/>
<evidence type="ECO:0000256" key="2">
    <source>
        <dbReference type="ARBA" id="ARBA00022598"/>
    </source>
</evidence>
<organism evidence="8 9">
    <name type="scientific">Jannaschia faecimaris</name>
    <dbReference type="NCBI Taxonomy" id="1244108"/>
    <lineage>
        <taxon>Bacteria</taxon>
        <taxon>Pseudomonadati</taxon>
        <taxon>Pseudomonadota</taxon>
        <taxon>Alphaproteobacteria</taxon>
        <taxon>Rhodobacterales</taxon>
        <taxon>Roseobacteraceae</taxon>
        <taxon>Jannaschia</taxon>
    </lineage>
</organism>
<feature type="domain" description="AMP-binding enzyme C-terminal" evidence="7">
    <location>
        <begin position="476"/>
        <end position="554"/>
    </location>
</feature>
<dbReference type="EMBL" id="FNPX01000035">
    <property type="protein sequence ID" value="SDZ61695.1"/>
    <property type="molecule type" value="Genomic_DNA"/>
</dbReference>
<evidence type="ECO:0000256" key="5">
    <source>
        <dbReference type="ARBA" id="ARBA00022990"/>
    </source>
</evidence>
<dbReference type="Pfam" id="PF13193">
    <property type="entry name" value="AMP-binding_C"/>
    <property type="match status" value="1"/>
</dbReference>
<dbReference type="EC" id="6.2.1.1" evidence="1"/>
<evidence type="ECO:0000256" key="1">
    <source>
        <dbReference type="ARBA" id="ARBA00013275"/>
    </source>
</evidence>
<dbReference type="SUPFAM" id="SSF56801">
    <property type="entry name" value="Acetyl-CoA synthetase-like"/>
    <property type="match status" value="1"/>
</dbReference>
<dbReference type="InterPro" id="IPR000873">
    <property type="entry name" value="AMP-dep_synth/lig_dom"/>
</dbReference>
<dbReference type="Gene3D" id="3.40.50.12780">
    <property type="entry name" value="N-terminal domain of ligase-like"/>
    <property type="match status" value="1"/>
</dbReference>
<dbReference type="Pfam" id="PF00501">
    <property type="entry name" value="AMP-binding"/>
    <property type="match status" value="1"/>
</dbReference>
<keyword evidence="9" id="KW-1185">Reference proteome</keyword>
<evidence type="ECO:0000256" key="4">
    <source>
        <dbReference type="ARBA" id="ARBA00022840"/>
    </source>
</evidence>
<dbReference type="GO" id="GO:0005829">
    <property type="term" value="C:cytosol"/>
    <property type="evidence" value="ECO:0007669"/>
    <property type="project" value="TreeGrafter"/>
</dbReference>
<dbReference type="InterPro" id="IPR025110">
    <property type="entry name" value="AMP-bd_C"/>
</dbReference>
<sequence length="580" mass="62947">MTCPTVSKDDATRAAANLTDAVRARFSWDDARDKLDGLPGGGLNIAYEALDRHVAAGHGDQAAIRWLSKHGNQRDITYAALASDASRFANVLTQHGLKPGARVYSLLGRVPELYAAALGTLKAGMTFTPLFAAFGPEPIKSRMEIGEGNVLVTTAALYRKKVAPWRKKLGSLKLVLIVGDGGLPEDCVALRPEMDAAADTFETARTTEDDVALIHFTSGTTGKPKGAVHVHGAVVAHAATGRFALDLKPGDIYWCTADPGWVTGTSYGIISPLVNRVTMIVDEAEFDLDRWYGILQNEGVQVWYTAPTAIRMLMRAGKDAANSYDFSQLRFLASVGEPLNPEAVIWSRDVFGKPFHDNWWQTETGGIMIANTAGMDIHPGSMGKPLPGIDAGIVSREDGSVRACKPGEIGELALRPGWPSMMRSYLNEQARYDKCFVDGWYLSGDLALQDKDGYFWFVGRADDLIKSSGHLIGPFEVESALIEHEAIAEAAIIGIPDETAGEVVKAYVALNPGFEASEALERDIRGFARHRLGAAVAPREIVFRKQLPKTRSGKIMRRLLKARELGLPEGDVSTLEADEK</sequence>
<dbReference type="GO" id="GO:0005524">
    <property type="term" value="F:ATP binding"/>
    <property type="evidence" value="ECO:0007669"/>
    <property type="project" value="UniProtKB-KW"/>
</dbReference>
<dbReference type="OrthoDB" id="9803968at2"/>
<dbReference type="RefSeq" id="WP_092647970.1">
    <property type="nucleotide sequence ID" value="NZ_FNPX01000035.1"/>
</dbReference>
<protein>
    <recommendedName>
        <fullName evidence="1">acetate--CoA ligase</fullName>
        <ecNumber evidence="1">6.2.1.1</ecNumber>
    </recommendedName>
</protein>
<dbReference type="GO" id="GO:0003987">
    <property type="term" value="F:acetate-CoA ligase activity"/>
    <property type="evidence" value="ECO:0007669"/>
    <property type="project" value="UniProtKB-EC"/>
</dbReference>
<evidence type="ECO:0000259" key="6">
    <source>
        <dbReference type="Pfam" id="PF00501"/>
    </source>
</evidence>
<keyword evidence="4" id="KW-0067">ATP-binding</keyword>
<dbReference type="InterPro" id="IPR045851">
    <property type="entry name" value="AMP-bd_C_sf"/>
</dbReference>
<reference evidence="9" key="1">
    <citation type="submission" date="2016-10" db="EMBL/GenBank/DDBJ databases">
        <authorList>
            <person name="Varghese N."/>
            <person name="Submissions S."/>
        </authorList>
    </citation>
    <scope>NUCLEOTIDE SEQUENCE [LARGE SCALE GENOMIC DNA]</scope>
    <source>
        <strain evidence="9">DSM 100420</strain>
    </source>
</reference>
<keyword evidence="5" id="KW-0007">Acetylation</keyword>
<dbReference type="InterPro" id="IPR042099">
    <property type="entry name" value="ANL_N_sf"/>
</dbReference>
<keyword evidence="3" id="KW-0547">Nucleotide-binding</keyword>
<feature type="domain" description="AMP-dependent synthetase/ligase" evidence="6">
    <location>
        <begin position="53"/>
        <end position="426"/>
    </location>
</feature>
<dbReference type="InterPro" id="IPR020845">
    <property type="entry name" value="AMP-binding_CS"/>
</dbReference>
<evidence type="ECO:0000259" key="7">
    <source>
        <dbReference type="Pfam" id="PF13193"/>
    </source>
</evidence>
<dbReference type="PANTHER" id="PTHR24095:SF14">
    <property type="entry name" value="ACETYL-COENZYME A SYNTHETASE 1"/>
    <property type="match status" value="1"/>
</dbReference>
<dbReference type="AlphaFoldDB" id="A0A1H3UIN2"/>
<dbReference type="PROSITE" id="PS00455">
    <property type="entry name" value="AMP_BINDING"/>
    <property type="match status" value="1"/>
</dbReference>
<dbReference type="PANTHER" id="PTHR24095">
    <property type="entry name" value="ACETYL-COENZYME A SYNTHETASE"/>
    <property type="match status" value="1"/>
</dbReference>
<dbReference type="GO" id="GO:0006085">
    <property type="term" value="P:acetyl-CoA biosynthetic process"/>
    <property type="evidence" value="ECO:0007669"/>
    <property type="project" value="TreeGrafter"/>
</dbReference>
<accession>A0A1H3UIN2</accession>
<gene>
    <name evidence="8" type="ORF">SAMN05444004_1356</name>
</gene>
<evidence type="ECO:0000313" key="8">
    <source>
        <dbReference type="EMBL" id="SDZ61695.1"/>
    </source>
</evidence>
<keyword evidence="2" id="KW-0436">Ligase</keyword>
<dbReference type="STRING" id="1244108.SAMN05444004_1356"/>
<dbReference type="NCBIfam" id="NF003313">
    <property type="entry name" value="PRK04319.1"/>
    <property type="match status" value="1"/>
</dbReference>
<evidence type="ECO:0000313" key="9">
    <source>
        <dbReference type="Proteomes" id="UP000198914"/>
    </source>
</evidence>
<evidence type="ECO:0000256" key="3">
    <source>
        <dbReference type="ARBA" id="ARBA00022741"/>
    </source>
</evidence>
<dbReference type="Proteomes" id="UP000198914">
    <property type="component" value="Unassembled WGS sequence"/>
</dbReference>
<name>A0A1H3UIN2_9RHOB</name>
<dbReference type="Gene3D" id="3.30.300.30">
    <property type="match status" value="1"/>
</dbReference>